<keyword evidence="1" id="KW-0488">Methylation</keyword>
<keyword evidence="2 8" id="KW-0479">Metal-binding</keyword>
<dbReference type="PANTHER" id="PTHR46074">
    <property type="entry name" value="CYSTEINE-RICH PROTEIN CRIP FAMILY MEMBER"/>
    <property type="match status" value="1"/>
</dbReference>
<dbReference type="Gene3D" id="2.10.110.10">
    <property type="entry name" value="Cysteine Rich Protein"/>
    <property type="match status" value="1"/>
</dbReference>
<dbReference type="PROSITE" id="PS50023">
    <property type="entry name" value="LIM_DOMAIN_2"/>
    <property type="match status" value="1"/>
</dbReference>
<dbReference type="EMBL" id="JAINUG010000163">
    <property type="protein sequence ID" value="KAJ8390986.1"/>
    <property type="molecule type" value="Genomic_DNA"/>
</dbReference>
<evidence type="ECO:0000256" key="4">
    <source>
        <dbReference type="ARBA" id="ARBA00022990"/>
    </source>
</evidence>
<gene>
    <name evidence="10" type="ORF">AAFF_G00097640</name>
</gene>
<dbReference type="GO" id="GO:0010468">
    <property type="term" value="P:regulation of gene expression"/>
    <property type="evidence" value="ECO:0007669"/>
    <property type="project" value="TreeGrafter"/>
</dbReference>
<dbReference type="FunFam" id="2.10.110.10:FF:000054">
    <property type="entry name" value="Cysteine-rich protein 1"/>
    <property type="match status" value="1"/>
</dbReference>
<organism evidence="10 11">
    <name type="scientific">Aldrovandia affinis</name>
    <dbReference type="NCBI Taxonomy" id="143900"/>
    <lineage>
        <taxon>Eukaryota</taxon>
        <taxon>Metazoa</taxon>
        <taxon>Chordata</taxon>
        <taxon>Craniata</taxon>
        <taxon>Vertebrata</taxon>
        <taxon>Euteleostomi</taxon>
        <taxon>Actinopterygii</taxon>
        <taxon>Neopterygii</taxon>
        <taxon>Teleostei</taxon>
        <taxon>Notacanthiformes</taxon>
        <taxon>Halosauridae</taxon>
        <taxon>Aldrovandia</taxon>
    </lineage>
</organism>
<sequence length="143" mass="16366">MKTLAFELFFYFIKASYHILLQLRRNSLHLHLWGNGFPVVLTADPRKTFLADGLTLKKSTVAAMVGYCPICGKPVYFGEKKRSLGQDYHPLCLKCQQCKMQLNPGQHAEHDEKPYCTYCYMKQFGPRGNRRMVPNSCHSATSS</sequence>
<proteinExistence type="predicted"/>
<evidence type="ECO:0000256" key="7">
    <source>
        <dbReference type="ARBA" id="ARBA00072537"/>
    </source>
</evidence>
<name>A0AAD7WBG2_9TELE</name>
<dbReference type="Pfam" id="PF00412">
    <property type="entry name" value="LIM"/>
    <property type="match status" value="1"/>
</dbReference>
<keyword evidence="4" id="KW-0007">Acetylation</keyword>
<dbReference type="SUPFAM" id="SSF57716">
    <property type="entry name" value="Glucocorticoid receptor-like (DNA-binding domain)"/>
    <property type="match status" value="2"/>
</dbReference>
<evidence type="ECO:0000256" key="3">
    <source>
        <dbReference type="ARBA" id="ARBA00022833"/>
    </source>
</evidence>
<evidence type="ECO:0000313" key="10">
    <source>
        <dbReference type="EMBL" id="KAJ8390986.1"/>
    </source>
</evidence>
<evidence type="ECO:0000259" key="9">
    <source>
        <dbReference type="PROSITE" id="PS50023"/>
    </source>
</evidence>
<evidence type="ECO:0000256" key="5">
    <source>
        <dbReference type="ARBA" id="ARBA00023038"/>
    </source>
</evidence>
<evidence type="ECO:0000256" key="1">
    <source>
        <dbReference type="ARBA" id="ARBA00022481"/>
    </source>
</evidence>
<keyword evidence="11" id="KW-1185">Reference proteome</keyword>
<evidence type="ECO:0000256" key="8">
    <source>
        <dbReference type="PROSITE-ProRule" id="PRU00125"/>
    </source>
</evidence>
<dbReference type="CDD" id="cd09401">
    <property type="entry name" value="LIM_TLP_like"/>
    <property type="match status" value="1"/>
</dbReference>
<comment type="caution">
    <text evidence="10">The sequence shown here is derived from an EMBL/GenBank/DDBJ whole genome shotgun (WGS) entry which is preliminary data.</text>
</comment>
<keyword evidence="3 8" id="KW-0862">Zinc</keyword>
<dbReference type="AlphaFoldDB" id="A0AAD7WBG2"/>
<protein>
    <recommendedName>
        <fullName evidence="7">Cysteine-rich protein 1</fullName>
    </recommendedName>
</protein>
<dbReference type="SMART" id="SM00132">
    <property type="entry name" value="LIM"/>
    <property type="match status" value="1"/>
</dbReference>
<dbReference type="InterPro" id="IPR001781">
    <property type="entry name" value="Znf_LIM"/>
</dbReference>
<dbReference type="GO" id="GO:0008270">
    <property type="term" value="F:zinc ion binding"/>
    <property type="evidence" value="ECO:0007669"/>
    <property type="project" value="TreeGrafter"/>
</dbReference>
<dbReference type="PANTHER" id="PTHR46074:SF6">
    <property type="entry name" value="CYSTEINE-RICH PROTEIN 1 ISOFORM X1"/>
    <property type="match status" value="1"/>
</dbReference>
<dbReference type="GO" id="GO:0008630">
    <property type="term" value="P:intrinsic apoptotic signaling pathway in response to DNA damage"/>
    <property type="evidence" value="ECO:0007669"/>
    <property type="project" value="TreeGrafter"/>
</dbReference>
<evidence type="ECO:0000256" key="6">
    <source>
        <dbReference type="ARBA" id="ARBA00055254"/>
    </source>
</evidence>
<accession>A0AAD7WBG2</accession>
<dbReference type="PROSITE" id="PS00478">
    <property type="entry name" value="LIM_DOMAIN_1"/>
    <property type="match status" value="1"/>
</dbReference>
<reference evidence="10" key="1">
    <citation type="journal article" date="2023" name="Science">
        <title>Genome structures resolve the early diversification of teleost fishes.</title>
        <authorList>
            <person name="Parey E."/>
            <person name="Louis A."/>
            <person name="Montfort J."/>
            <person name="Bouchez O."/>
            <person name="Roques C."/>
            <person name="Iampietro C."/>
            <person name="Lluch J."/>
            <person name="Castinel A."/>
            <person name="Donnadieu C."/>
            <person name="Desvignes T."/>
            <person name="Floi Bucao C."/>
            <person name="Jouanno E."/>
            <person name="Wen M."/>
            <person name="Mejri S."/>
            <person name="Dirks R."/>
            <person name="Jansen H."/>
            <person name="Henkel C."/>
            <person name="Chen W.J."/>
            <person name="Zahm M."/>
            <person name="Cabau C."/>
            <person name="Klopp C."/>
            <person name="Thompson A.W."/>
            <person name="Robinson-Rechavi M."/>
            <person name="Braasch I."/>
            <person name="Lecointre G."/>
            <person name="Bobe J."/>
            <person name="Postlethwait J.H."/>
            <person name="Berthelot C."/>
            <person name="Roest Crollius H."/>
            <person name="Guiguen Y."/>
        </authorList>
    </citation>
    <scope>NUCLEOTIDE SEQUENCE</scope>
    <source>
        <strain evidence="10">NC1722</strain>
    </source>
</reference>
<feature type="domain" description="LIM zinc-binding" evidence="9">
    <location>
        <begin position="66"/>
        <end position="126"/>
    </location>
</feature>
<evidence type="ECO:0000313" key="11">
    <source>
        <dbReference type="Proteomes" id="UP001221898"/>
    </source>
</evidence>
<comment type="function">
    <text evidence="6">Seems to have a role in zinc absorption and may function as an intracellular zinc transport protein.</text>
</comment>
<evidence type="ECO:0000256" key="2">
    <source>
        <dbReference type="ARBA" id="ARBA00022723"/>
    </source>
</evidence>
<keyword evidence="5 8" id="KW-0440">LIM domain</keyword>
<dbReference type="Proteomes" id="UP001221898">
    <property type="component" value="Unassembled WGS sequence"/>
</dbReference>